<reference evidence="1" key="1">
    <citation type="journal article" date="2015" name="Nature">
        <title>Complex archaea that bridge the gap between prokaryotes and eukaryotes.</title>
        <authorList>
            <person name="Spang A."/>
            <person name="Saw J.H."/>
            <person name="Jorgensen S.L."/>
            <person name="Zaremba-Niedzwiedzka K."/>
            <person name="Martijn J."/>
            <person name="Lind A.E."/>
            <person name="van Eijk R."/>
            <person name="Schleper C."/>
            <person name="Guy L."/>
            <person name="Ettema T.J."/>
        </authorList>
    </citation>
    <scope>NUCLEOTIDE SEQUENCE</scope>
</reference>
<dbReference type="EMBL" id="LAZR01024858">
    <property type="protein sequence ID" value="KKL73776.1"/>
    <property type="molecule type" value="Genomic_DNA"/>
</dbReference>
<sequence>MDKNNTPEEVDEEDFNEIFYMSPPLVPTWVPREISMQTSGVDDPMRGGHK</sequence>
<proteinExistence type="predicted"/>
<gene>
    <name evidence="1" type="ORF">LCGC14_2071540</name>
</gene>
<name>A0A0F9F5N9_9ZZZZ</name>
<accession>A0A0F9F5N9</accession>
<evidence type="ECO:0000313" key="1">
    <source>
        <dbReference type="EMBL" id="KKL73776.1"/>
    </source>
</evidence>
<comment type="caution">
    <text evidence="1">The sequence shown here is derived from an EMBL/GenBank/DDBJ whole genome shotgun (WGS) entry which is preliminary data.</text>
</comment>
<organism evidence="1">
    <name type="scientific">marine sediment metagenome</name>
    <dbReference type="NCBI Taxonomy" id="412755"/>
    <lineage>
        <taxon>unclassified sequences</taxon>
        <taxon>metagenomes</taxon>
        <taxon>ecological metagenomes</taxon>
    </lineage>
</organism>
<dbReference type="AlphaFoldDB" id="A0A0F9F5N9"/>
<protein>
    <submittedName>
        <fullName evidence="1">Uncharacterized protein</fullName>
    </submittedName>
</protein>